<dbReference type="InterPro" id="IPR036850">
    <property type="entry name" value="NDK-like_dom_sf"/>
</dbReference>
<dbReference type="RefSeq" id="WP_061429843.1">
    <property type="nucleotide sequence ID" value="NZ_CATNZX010000014.1"/>
</dbReference>
<dbReference type="Pfam" id="PF00334">
    <property type="entry name" value="NDK"/>
    <property type="match status" value="1"/>
</dbReference>
<evidence type="ECO:0000256" key="9">
    <source>
        <dbReference type="ARBA" id="ARBA00022840"/>
    </source>
</evidence>
<keyword evidence="15" id="KW-0614">Plasmid</keyword>
<geneLocation type="plasmid" evidence="15 16">
    <name>pJFP838A</name>
</geneLocation>
<dbReference type="SUPFAM" id="SSF54919">
    <property type="entry name" value="Nucleoside diphosphate kinase, NDK"/>
    <property type="match status" value="1"/>
</dbReference>
<dbReference type="PANTHER" id="PTHR11349">
    <property type="entry name" value="NUCLEOSIDE DIPHOSPHATE KINASE"/>
    <property type="match status" value="1"/>
</dbReference>
<comment type="caution">
    <text evidence="12">Lacks conserved residue(s) required for the propagation of feature annotation.</text>
</comment>
<evidence type="ECO:0000256" key="7">
    <source>
        <dbReference type="ARBA" id="ARBA00022741"/>
    </source>
</evidence>
<dbReference type="GO" id="GO:0006183">
    <property type="term" value="P:GTP biosynthetic process"/>
    <property type="evidence" value="ECO:0007669"/>
    <property type="project" value="InterPro"/>
</dbReference>
<keyword evidence="10" id="KW-0460">Magnesium</keyword>
<evidence type="ECO:0000256" key="2">
    <source>
        <dbReference type="ARBA" id="ARBA00008142"/>
    </source>
</evidence>
<feature type="domain" description="Nucleoside diphosphate kinase-like" evidence="14">
    <location>
        <begin position="5"/>
        <end position="136"/>
    </location>
</feature>
<dbReference type="GO" id="GO:0046872">
    <property type="term" value="F:metal ion binding"/>
    <property type="evidence" value="ECO:0007669"/>
    <property type="project" value="UniProtKB-KW"/>
</dbReference>
<dbReference type="EMBL" id="CP013615">
    <property type="protein sequence ID" value="AMN31257.1"/>
    <property type="molecule type" value="Genomic_DNA"/>
</dbReference>
<reference evidence="15 16" key="1">
    <citation type="journal article" date="2016" name="PLoS ONE">
        <title>Plasmid Characterization and Chromosome Analysis of Two netF+ Clostridium perfringens Isolates Associated with Foal and Canine Necrotizing Enteritis.</title>
        <authorList>
            <person name="Mehdizadeh Gohari I."/>
            <person name="Kropinski A.M."/>
            <person name="Weese S.J."/>
            <person name="Parreira V.R."/>
            <person name="Whitehead A.E."/>
            <person name="Boerlin P."/>
            <person name="Prescott J.F."/>
        </authorList>
    </citation>
    <scope>NUCLEOTIDE SEQUENCE [LARGE SCALE GENOMIC DNA]</scope>
    <source>
        <strain evidence="15 16">JP838</strain>
        <plasmid evidence="16">Plasmid pJFP838A</plasmid>
    </source>
</reference>
<sequence>MSNKIEQTLVLIKPDAIERGLEDKIIDIYIHNGLTIKKMKKIQATKELAEEHYIEHKDKPYFKELTDYIMRTPIIAMILEGEDAISRVRKINGKTNPKEAGEGTIRHMFALSKNENSVHASDSQDSANREINIWFK</sequence>
<dbReference type="NCBIfam" id="NF001908">
    <property type="entry name" value="PRK00668.1"/>
    <property type="match status" value="1"/>
</dbReference>
<evidence type="ECO:0000259" key="14">
    <source>
        <dbReference type="SMART" id="SM00562"/>
    </source>
</evidence>
<dbReference type="GO" id="GO:0006241">
    <property type="term" value="P:CTP biosynthetic process"/>
    <property type="evidence" value="ECO:0007669"/>
    <property type="project" value="InterPro"/>
</dbReference>
<dbReference type="EC" id="2.7.4.6" evidence="3"/>
<comment type="cofactor">
    <cofactor evidence="1">
        <name>Mg(2+)</name>
        <dbReference type="ChEBI" id="CHEBI:18420"/>
    </cofactor>
</comment>
<evidence type="ECO:0000256" key="11">
    <source>
        <dbReference type="ARBA" id="ARBA00023080"/>
    </source>
</evidence>
<evidence type="ECO:0000256" key="5">
    <source>
        <dbReference type="ARBA" id="ARBA00022679"/>
    </source>
</evidence>
<dbReference type="OrthoDB" id="9801161at2"/>
<evidence type="ECO:0000256" key="10">
    <source>
        <dbReference type="ARBA" id="ARBA00022842"/>
    </source>
</evidence>
<evidence type="ECO:0000256" key="12">
    <source>
        <dbReference type="PROSITE-ProRule" id="PRU00706"/>
    </source>
</evidence>
<evidence type="ECO:0000313" key="16">
    <source>
        <dbReference type="Proteomes" id="UP000070260"/>
    </source>
</evidence>
<dbReference type="FunFam" id="3.30.70.141:FF:000003">
    <property type="entry name" value="Nucleoside diphosphate kinase"/>
    <property type="match status" value="1"/>
</dbReference>
<keyword evidence="7" id="KW-0547">Nucleotide-binding</keyword>
<dbReference type="CDD" id="cd04413">
    <property type="entry name" value="NDPk_I"/>
    <property type="match status" value="1"/>
</dbReference>
<keyword evidence="6" id="KW-0479">Metal-binding</keyword>
<protein>
    <recommendedName>
        <fullName evidence="4">Nucleoside diphosphate kinase</fullName>
        <ecNumber evidence="3">2.7.4.6</ecNumber>
    </recommendedName>
</protein>
<dbReference type="GO" id="GO:0004550">
    <property type="term" value="F:nucleoside diphosphate kinase activity"/>
    <property type="evidence" value="ECO:0007669"/>
    <property type="project" value="UniProtKB-EC"/>
</dbReference>
<evidence type="ECO:0000256" key="8">
    <source>
        <dbReference type="ARBA" id="ARBA00022777"/>
    </source>
</evidence>
<evidence type="ECO:0000256" key="1">
    <source>
        <dbReference type="ARBA" id="ARBA00001946"/>
    </source>
</evidence>
<comment type="similarity">
    <text evidence="2 12 13">Belongs to the NDK family.</text>
</comment>
<evidence type="ECO:0000256" key="3">
    <source>
        <dbReference type="ARBA" id="ARBA00012966"/>
    </source>
</evidence>
<dbReference type="GO" id="GO:0005524">
    <property type="term" value="F:ATP binding"/>
    <property type="evidence" value="ECO:0007669"/>
    <property type="project" value="UniProtKB-KW"/>
</dbReference>
<dbReference type="PROSITE" id="PS51374">
    <property type="entry name" value="NDPK_LIKE"/>
    <property type="match status" value="1"/>
</dbReference>
<dbReference type="InterPro" id="IPR034907">
    <property type="entry name" value="NDK-like_dom"/>
</dbReference>
<proteinExistence type="inferred from homology"/>
<dbReference type="Gene3D" id="3.30.70.141">
    <property type="entry name" value="Nucleoside diphosphate kinase-like domain"/>
    <property type="match status" value="1"/>
</dbReference>
<keyword evidence="8 15" id="KW-0418">Kinase</keyword>
<evidence type="ECO:0000313" key="15">
    <source>
        <dbReference type="EMBL" id="AMN31257.1"/>
    </source>
</evidence>
<dbReference type="SMART" id="SM00562">
    <property type="entry name" value="NDK"/>
    <property type="match status" value="1"/>
</dbReference>
<dbReference type="GO" id="GO:0006228">
    <property type="term" value="P:UTP biosynthetic process"/>
    <property type="evidence" value="ECO:0007669"/>
    <property type="project" value="InterPro"/>
</dbReference>
<accession>A0A140GRU8</accession>
<gene>
    <name evidence="15" type="ORF">JFP838_pA0341</name>
</gene>
<dbReference type="InterPro" id="IPR001564">
    <property type="entry name" value="Nucleoside_diP_kinase"/>
</dbReference>
<name>A0A140GRU8_CLOPF</name>
<dbReference type="PRINTS" id="PR01243">
    <property type="entry name" value="NUCDPKINASE"/>
</dbReference>
<keyword evidence="9" id="KW-0067">ATP-binding</keyword>
<keyword evidence="11" id="KW-0546">Nucleotide metabolism</keyword>
<evidence type="ECO:0000256" key="13">
    <source>
        <dbReference type="RuleBase" id="RU004011"/>
    </source>
</evidence>
<evidence type="ECO:0000256" key="6">
    <source>
        <dbReference type="ARBA" id="ARBA00022723"/>
    </source>
</evidence>
<keyword evidence="5 15" id="KW-0808">Transferase</keyword>
<dbReference type="Proteomes" id="UP000070260">
    <property type="component" value="Plasmid pJFP838A"/>
</dbReference>
<dbReference type="PATRIC" id="fig|1502.177.peg.3551"/>
<organism evidence="15 16">
    <name type="scientific">Clostridium perfringens</name>
    <dbReference type="NCBI Taxonomy" id="1502"/>
    <lineage>
        <taxon>Bacteria</taxon>
        <taxon>Bacillati</taxon>
        <taxon>Bacillota</taxon>
        <taxon>Clostridia</taxon>
        <taxon>Eubacteriales</taxon>
        <taxon>Clostridiaceae</taxon>
        <taxon>Clostridium</taxon>
    </lineage>
</organism>
<dbReference type="AlphaFoldDB" id="A0A140GRU8"/>
<evidence type="ECO:0000256" key="4">
    <source>
        <dbReference type="ARBA" id="ARBA00017632"/>
    </source>
</evidence>